<feature type="region of interest" description="Disordered" evidence="4">
    <location>
        <begin position="240"/>
        <end position="269"/>
    </location>
</feature>
<dbReference type="OMA" id="RNHTWSE"/>
<dbReference type="GO" id="GO:0005730">
    <property type="term" value="C:nucleolus"/>
    <property type="evidence" value="ECO:0007669"/>
    <property type="project" value="EnsemblFungi"/>
</dbReference>
<dbReference type="GO" id="GO:0005840">
    <property type="term" value="C:ribosome"/>
    <property type="evidence" value="ECO:0007669"/>
    <property type="project" value="EnsemblFungi"/>
</dbReference>
<dbReference type="GO" id="GO:0101031">
    <property type="term" value="C:protein folding chaperone complex"/>
    <property type="evidence" value="ECO:0007669"/>
    <property type="project" value="EnsemblFungi"/>
</dbReference>
<dbReference type="PROSITE" id="PS50076">
    <property type="entry name" value="DNAJ_2"/>
    <property type="match status" value="1"/>
</dbReference>
<dbReference type="CDD" id="cd06257">
    <property type="entry name" value="DnaJ"/>
    <property type="match status" value="1"/>
</dbReference>
<feature type="compositionally biased region" description="Basic and acidic residues" evidence="4">
    <location>
        <begin position="294"/>
        <end position="350"/>
    </location>
</feature>
<dbReference type="InterPro" id="IPR032003">
    <property type="entry name" value="RAC_head"/>
</dbReference>
<dbReference type="GO" id="GO:0035556">
    <property type="term" value="P:intracellular signal transduction"/>
    <property type="evidence" value="ECO:0007669"/>
    <property type="project" value="EnsemblFungi"/>
</dbReference>
<dbReference type="InterPro" id="IPR042569">
    <property type="entry name" value="RAC_head_sf"/>
</dbReference>
<evidence type="ECO:0000256" key="3">
    <source>
        <dbReference type="ARBA" id="ARBA00023186"/>
    </source>
</evidence>
<dbReference type="Gene3D" id="1.10.8.840">
    <property type="entry name" value="Ribosome-associated complex head domain"/>
    <property type="match status" value="1"/>
</dbReference>
<dbReference type="Pfam" id="PF16717">
    <property type="entry name" value="RAC_head"/>
    <property type="match status" value="1"/>
</dbReference>
<dbReference type="InterPro" id="IPR054076">
    <property type="entry name" value="ZUO1-like_ZHD"/>
</dbReference>
<accession>A0A1U7LVH4</accession>
<dbReference type="AlphaFoldDB" id="A0A1U7LVH4"/>
<feature type="region of interest" description="Disordered" evidence="4">
    <location>
        <begin position="294"/>
        <end position="357"/>
    </location>
</feature>
<name>A0A1U7LVH4_NEOID</name>
<comment type="caution">
    <text evidence="6">The sequence shown here is derived from an EMBL/GenBank/DDBJ whole genome shotgun (WGS) entry which is preliminary data.</text>
</comment>
<dbReference type="Proteomes" id="UP000186594">
    <property type="component" value="Unassembled WGS sequence"/>
</dbReference>
<dbReference type="GO" id="GO:0030544">
    <property type="term" value="F:Hsp70 protein binding"/>
    <property type="evidence" value="ECO:0007669"/>
    <property type="project" value="InterPro"/>
</dbReference>
<dbReference type="GO" id="GO:0003713">
    <property type="term" value="F:transcription coactivator activity"/>
    <property type="evidence" value="ECO:0007669"/>
    <property type="project" value="EnsemblFungi"/>
</dbReference>
<dbReference type="Pfam" id="PF26185">
    <property type="entry name" value="Zuotin_N"/>
    <property type="match status" value="1"/>
</dbReference>
<sequence length="445" mass="51209">MASIALPPVPADLDASISAFFPHAFISAPVIRSIEPAGPQFLAHARRTRHNRTFSEDDRIQAGANVKKVEDEGDESEEESETAGLLSQDPKEWKQQDHYAVLGLSKYRYKATDDQIKRAYRRKVLKHHPDKKASSGNVNDDSFFKCIQKAMEVLSDPIRRSQFDSVDEGANVDPPSKKQAAKGNNFYKLWGRVFEAEGRFSKRRPVPVLGNEDSTREQVEQFYDFWYKFDSWRSFEYLDKDIPDDSDNRDNKRYQEKKNKAERARKKTEDTARLRKLVDDCLEQDKRIAMFKQKEKEEKERRKWDREAGARQAAEEAKKTAEEEVRKQEEQEMAEKNKALEAKKNKEAQKKAAKKDKRIIKGSLKDCNYFAISGESSPAMIDSVLNEVDAVLANMQPEEMSQLAQEIEGKSTSTDIKKAIDNWANALVRDNRLKSTDFKIFKAPI</sequence>
<protein>
    <submittedName>
        <fullName evidence="6">Zuotin</fullName>
    </submittedName>
</protein>
<reference evidence="6 7" key="1">
    <citation type="submission" date="2016-04" db="EMBL/GenBank/DDBJ databases">
        <title>Evolutionary innovation and constraint leading to complex multicellularity in the Ascomycota.</title>
        <authorList>
            <person name="Cisse O."/>
            <person name="Nguyen A."/>
            <person name="Hewitt D.A."/>
            <person name="Jedd G."/>
            <person name="Stajich J.E."/>
        </authorList>
    </citation>
    <scope>NUCLEOTIDE SEQUENCE [LARGE SCALE GENOMIC DNA]</scope>
    <source>
        <strain evidence="6 7">DAH-3</strain>
    </source>
</reference>
<keyword evidence="2" id="KW-0963">Cytoplasm</keyword>
<dbReference type="GO" id="GO:0006450">
    <property type="term" value="P:regulation of translational fidelity"/>
    <property type="evidence" value="ECO:0007669"/>
    <property type="project" value="EnsemblFungi"/>
</dbReference>
<dbReference type="SMART" id="SM00271">
    <property type="entry name" value="DnaJ"/>
    <property type="match status" value="1"/>
</dbReference>
<dbReference type="GO" id="GO:0000054">
    <property type="term" value="P:ribosomal subunit export from nucleus"/>
    <property type="evidence" value="ECO:0007669"/>
    <property type="project" value="EnsemblFungi"/>
</dbReference>
<feature type="domain" description="J" evidence="5">
    <location>
        <begin position="97"/>
        <end position="167"/>
    </location>
</feature>
<dbReference type="InterPro" id="IPR001623">
    <property type="entry name" value="DnaJ_domain"/>
</dbReference>
<comment type="subcellular location">
    <subcellularLocation>
        <location evidence="1">Cytoplasm</location>
    </subcellularLocation>
</comment>
<proteinExistence type="predicted"/>
<feature type="region of interest" description="Disordered" evidence="4">
    <location>
        <begin position="50"/>
        <end position="90"/>
    </location>
</feature>
<dbReference type="Gene3D" id="1.10.287.110">
    <property type="entry name" value="DnaJ domain"/>
    <property type="match status" value="1"/>
</dbReference>
<dbReference type="GO" id="GO:0006364">
    <property type="term" value="P:rRNA processing"/>
    <property type="evidence" value="ECO:0007669"/>
    <property type="project" value="EnsemblFungi"/>
</dbReference>
<feature type="compositionally biased region" description="Acidic residues" evidence="4">
    <location>
        <begin position="71"/>
        <end position="81"/>
    </location>
</feature>
<dbReference type="InterPro" id="IPR044634">
    <property type="entry name" value="Zuotin/DnaJC2"/>
</dbReference>
<gene>
    <name evidence="6" type="ORF">NEOLI_003136</name>
</gene>
<dbReference type="InterPro" id="IPR036869">
    <property type="entry name" value="J_dom_sf"/>
</dbReference>
<dbReference type="STRING" id="1198029.A0A1U7LVH4"/>
<dbReference type="PANTHER" id="PTHR43999">
    <property type="entry name" value="DNAJ HOMOLOG SUBFAMILY C MEMBER 2"/>
    <property type="match status" value="1"/>
</dbReference>
<evidence type="ECO:0000256" key="2">
    <source>
        <dbReference type="ARBA" id="ARBA00022490"/>
    </source>
</evidence>
<evidence type="ECO:0000256" key="4">
    <source>
        <dbReference type="SAM" id="MobiDB-lite"/>
    </source>
</evidence>
<dbReference type="EMBL" id="LXFE01000166">
    <property type="protein sequence ID" value="OLL26573.1"/>
    <property type="molecule type" value="Genomic_DNA"/>
</dbReference>
<dbReference type="GO" id="GO:0043022">
    <property type="term" value="F:ribosome binding"/>
    <property type="evidence" value="ECO:0007669"/>
    <property type="project" value="EnsemblFungi"/>
</dbReference>
<evidence type="ECO:0000313" key="6">
    <source>
        <dbReference type="EMBL" id="OLL26573.1"/>
    </source>
</evidence>
<dbReference type="CDD" id="cd23953">
    <property type="entry name" value="zuotin_NTD"/>
    <property type="match status" value="1"/>
</dbReference>
<dbReference type="InterPro" id="IPR058871">
    <property type="entry name" value="Zuotin_N"/>
</dbReference>
<evidence type="ECO:0000256" key="1">
    <source>
        <dbReference type="ARBA" id="ARBA00004496"/>
    </source>
</evidence>
<evidence type="ECO:0000259" key="5">
    <source>
        <dbReference type="PROSITE" id="PS50076"/>
    </source>
</evidence>
<dbReference type="GO" id="GO:0005829">
    <property type="term" value="C:cytosol"/>
    <property type="evidence" value="ECO:0007669"/>
    <property type="project" value="EnsemblFungi"/>
</dbReference>
<dbReference type="PRINTS" id="PR00625">
    <property type="entry name" value="JDOMAIN"/>
</dbReference>
<dbReference type="PANTHER" id="PTHR43999:SF1">
    <property type="entry name" value="DNAJ HOMOLOG SUBFAMILY C MEMBER 2"/>
    <property type="match status" value="1"/>
</dbReference>
<evidence type="ECO:0000313" key="7">
    <source>
        <dbReference type="Proteomes" id="UP000186594"/>
    </source>
</evidence>
<dbReference type="OrthoDB" id="1690618at2759"/>
<dbReference type="Pfam" id="PF21884">
    <property type="entry name" value="ZUO1-like_ZHD"/>
    <property type="match status" value="1"/>
</dbReference>
<organism evidence="6 7">
    <name type="scientific">Neolecta irregularis (strain DAH-3)</name>
    <dbReference type="NCBI Taxonomy" id="1198029"/>
    <lineage>
        <taxon>Eukaryota</taxon>
        <taxon>Fungi</taxon>
        <taxon>Dikarya</taxon>
        <taxon>Ascomycota</taxon>
        <taxon>Taphrinomycotina</taxon>
        <taxon>Neolectales</taxon>
        <taxon>Neolectaceae</taxon>
        <taxon>Neolecta</taxon>
    </lineage>
</organism>
<dbReference type="SUPFAM" id="SSF46565">
    <property type="entry name" value="Chaperone J-domain"/>
    <property type="match status" value="1"/>
</dbReference>
<keyword evidence="7" id="KW-1185">Reference proteome</keyword>
<keyword evidence="3" id="KW-0143">Chaperone</keyword>
<dbReference type="Pfam" id="PF00226">
    <property type="entry name" value="DnaJ"/>
    <property type="match status" value="1"/>
</dbReference>
<dbReference type="GO" id="GO:0006452">
    <property type="term" value="P:translational frameshifting"/>
    <property type="evidence" value="ECO:0007669"/>
    <property type="project" value="EnsemblFungi"/>
</dbReference>
<dbReference type="GO" id="GO:0051083">
    <property type="term" value="P:'de novo' cotranslational protein folding"/>
    <property type="evidence" value="ECO:0007669"/>
    <property type="project" value="EnsemblFungi"/>
</dbReference>